<protein>
    <submittedName>
        <fullName evidence="2">Uncharacterized protein</fullName>
    </submittedName>
</protein>
<evidence type="ECO:0000256" key="1">
    <source>
        <dbReference type="SAM" id="MobiDB-lite"/>
    </source>
</evidence>
<feature type="region of interest" description="Disordered" evidence="1">
    <location>
        <begin position="1"/>
        <end position="26"/>
    </location>
</feature>
<feature type="compositionally biased region" description="Polar residues" evidence="1">
    <location>
        <begin position="121"/>
        <end position="138"/>
    </location>
</feature>
<evidence type="ECO:0000313" key="2">
    <source>
        <dbReference type="EMBL" id="KAF3859196.1"/>
    </source>
</evidence>
<feature type="region of interest" description="Disordered" evidence="1">
    <location>
        <begin position="121"/>
        <end position="180"/>
    </location>
</feature>
<dbReference type="Proteomes" id="UP000518266">
    <property type="component" value="Unassembled WGS sequence"/>
</dbReference>
<evidence type="ECO:0000313" key="3">
    <source>
        <dbReference type="Proteomes" id="UP000518266"/>
    </source>
</evidence>
<gene>
    <name evidence="2" type="ORF">F7725_021595</name>
</gene>
<reference evidence="2 3" key="1">
    <citation type="submission" date="2020-03" db="EMBL/GenBank/DDBJ databases">
        <title>Dissostichus mawsoni Genome sequencing and assembly.</title>
        <authorList>
            <person name="Park H."/>
        </authorList>
    </citation>
    <scope>NUCLEOTIDE SEQUENCE [LARGE SCALE GENOMIC DNA]</scope>
    <source>
        <strain evidence="2">DM0001</strain>
        <tissue evidence="2">Muscle</tissue>
    </source>
</reference>
<sequence length="180" mass="20694">MKDPLIEAAEGPTLWSATTLNGDQDMDRTESILKRRWNKIVDGDSENASSHKMNLTVNNSTFNYTTTQETTDEDMQEEEEEFYEGEEYSYEYEEELPTDVLLDSQEWKNYTQEELITTHSPAHSETLVETSSHPLTSSTDRDIDAQVILTTSEPLSQPGDIEMEETSFLRLPSRQKNNTR</sequence>
<comment type="caution">
    <text evidence="2">The sequence shown here is derived from an EMBL/GenBank/DDBJ whole genome shotgun (WGS) entry which is preliminary data.</text>
</comment>
<accession>A0A7J5ZBV3</accession>
<name>A0A7J5ZBV3_DISMA</name>
<dbReference type="EMBL" id="JAAKFY010000003">
    <property type="protein sequence ID" value="KAF3859196.1"/>
    <property type="molecule type" value="Genomic_DNA"/>
</dbReference>
<organism evidence="2 3">
    <name type="scientific">Dissostichus mawsoni</name>
    <name type="common">Antarctic cod</name>
    <dbReference type="NCBI Taxonomy" id="36200"/>
    <lineage>
        <taxon>Eukaryota</taxon>
        <taxon>Metazoa</taxon>
        <taxon>Chordata</taxon>
        <taxon>Craniata</taxon>
        <taxon>Vertebrata</taxon>
        <taxon>Euteleostomi</taxon>
        <taxon>Actinopterygii</taxon>
        <taxon>Neopterygii</taxon>
        <taxon>Teleostei</taxon>
        <taxon>Neoteleostei</taxon>
        <taxon>Acanthomorphata</taxon>
        <taxon>Eupercaria</taxon>
        <taxon>Perciformes</taxon>
        <taxon>Notothenioidei</taxon>
        <taxon>Nototheniidae</taxon>
        <taxon>Dissostichus</taxon>
    </lineage>
</organism>
<proteinExistence type="predicted"/>
<dbReference type="AlphaFoldDB" id="A0A7J5ZBV3"/>
<dbReference type="OrthoDB" id="8963708at2759"/>
<keyword evidence="3" id="KW-1185">Reference proteome</keyword>